<dbReference type="EMBL" id="JAUSTR010000029">
    <property type="protein sequence ID" value="MDQ0163898.1"/>
    <property type="molecule type" value="Genomic_DNA"/>
</dbReference>
<gene>
    <name evidence="3" type="ORF">J2S06_003026</name>
</gene>
<dbReference type="EC" id="6.3.2.-" evidence="3"/>
<dbReference type="GO" id="GO:0005840">
    <property type="term" value="C:ribosome"/>
    <property type="evidence" value="ECO:0007669"/>
    <property type="project" value="UniProtKB-KW"/>
</dbReference>
<sequence>MYVSFNPYRTLGMNNVRYIKPESMFQHIDEVKQAEYVLFPEYWQVNTIFYGLKKKIFPSISTYHLGHTKVEMTRVLQATFSENVPFTLIRANTTLNREEILDTFSFPFIAKDIRNSMGRGVYFIRHENDFSKYCETHEVLYVQEYLPIEKDMRIVYVGDQVIESYWRVNEQHEYLTNVSQGGIILYDHVPLKAIQLVEEIARVLNINHAGFDVAEVDGHFYIFEFNVFFGNTGLRNPHYHQYISDYLMKEGSVLRPAN</sequence>
<dbReference type="PANTHER" id="PTHR21621:SF0">
    <property type="entry name" value="BETA-CITRYLGLUTAMATE SYNTHASE B-RELATED"/>
    <property type="match status" value="1"/>
</dbReference>
<evidence type="ECO:0000313" key="3">
    <source>
        <dbReference type="EMBL" id="MDQ0163898.1"/>
    </source>
</evidence>
<reference evidence="3 4" key="1">
    <citation type="submission" date="2023-07" db="EMBL/GenBank/DDBJ databases">
        <title>Genomic Encyclopedia of Type Strains, Phase IV (KMG-IV): sequencing the most valuable type-strain genomes for metagenomic binning, comparative biology and taxonomic classification.</title>
        <authorList>
            <person name="Goeker M."/>
        </authorList>
    </citation>
    <scope>NUCLEOTIDE SEQUENCE [LARGE SCALE GENOMIC DNA]</scope>
    <source>
        <strain evidence="3 4">DSM 19092</strain>
    </source>
</reference>
<keyword evidence="3" id="KW-0689">Ribosomal protein</keyword>
<keyword evidence="3" id="KW-0436">Ligase</keyword>
<dbReference type="GO" id="GO:0016874">
    <property type="term" value="F:ligase activity"/>
    <property type="evidence" value="ECO:0007669"/>
    <property type="project" value="UniProtKB-KW"/>
</dbReference>
<dbReference type="InterPro" id="IPR013651">
    <property type="entry name" value="ATP-grasp_RimK-type"/>
</dbReference>
<dbReference type="RefSeq" id="WP_419152830.1">
    <property type="nucleotide sequence ID" value="NZ_JAUSTR010000029.1"/>
</dbReference>
<keyword evidence="3" id="KW-0687">Ribonucleoprotein</keyword>
<evidence type="ECO:0000259" key="2">
    <source>
        <dbReference type="PROSITE" id="PS50975"/>
    </source>
</evidence>
<accession>A0ABT9VSC7</accession>
<dbReference type="Proteomes" id="UP001225646">
    <property type="component" value="Unassembled WGS sequence"/>
</dbReference>
<name>A0ABT9VSC7_9BACI</name>
<dbReference type="SUPFAM" id="SSF56059">
    <property type="entry name" value="Glutathione synthetase ATP-binding domain-like"/>
    <property type="match status" value="1"/>
</dbReference>
<dbReference type="Pfam" id="PF08443">
    <property type="entry name" value="RimK"/>
    <property type="match status" value="1"/>
</dbReference>
<keyword evidence="1" id="KW-0067">ATP-binding</keyword>
<comment type="caution">
    <text evidence="3">The sequence shown here is derived from an EMBL/GenBank/DDBJ whole genome shotgun (WGS) entry which is preliminary data.</text>
</comment>
<feature type="domain" description="ATP-grasp" evidence="2">
    <location>
        <begin position="73"/>
        <end position="255"/>
    </location>
</feature>
<protein>
    <submittedName>
        <fullName evidence="3">Ribosomal protein S6--L-glutamate ligase</fullName>
        <ecNumber evidence="3">6.3.2.-</ecNumber>
    </submittedName>
</protein>
<organism evidence="3 4">
    <name type="scientific">Aeribacillus alveayuensis</name>
    <dbReference type="NCBI Taxonomy" id="279215"/>
    <lineage>
        <taxon>Bacteria</taxon>
        <taxon>Bacillati</taxon>
        <taxon>Bacillota</taxon>
        <taxon>Bacilli</taxon>
        <taxon>Bacillales</taxon>
        <taxon>Bacillaceae</taxon>
        <taxon>Aeribacillus</taxon>
    </lineage>
</organism>
<evidence type="ECO:0000313" key="4">
    <source>
        <dbReference type="Proteomes" id="UP001225646"/>
    </source>
</evidence>
<proteinExistence type="predicted"/>
<dbReference type="PROSITE" id="PS50975">
    <property type="entry name" value="ATP_GRASP"/>
    <property type="match status" value="1"/>
</dbReference>
<keyword evidence="4" id="KW-1185">Reference proteome</keyword>
<keyword evidence="1" id="KW-0547">Nucleotide-binding</keyword>
<dbReference type="PANTHER" id="PTHR21621">
    <property type="entry name" value="RIBOSOMAL PROTEIN S6 MODIFICATION PROTEIN"/>
    <property type="match status" value="1"/>
</dbReference>
<dbReference type="Gene3D" id="3.30.470.20">
    <property type="entry name" value="ATP-grasp fold, B domain"/>
    <property type="match status" value="1"/>
</dbReference>
<evidence type="ECO:0000256" key="1">
    <source>
        <dbReference type="PROSITE-ProRule" id="PRU00409"/>
    </source>
</evidence>
<dbReference type="InterPro" id="IPR011761">
    <property type="entry name" value="ATP-grasp"/>
</dbReference>